<keyword evidence="2" id="KW-1185">Reference proteome</keyword>
<dbReference type="STRING" id="909613.UO65_5635"/>
<reference evidence="1 2" key="1">
    <citation type="journal article" date="2014" name="Genome Announc.">
        <title>Draft Genome Sequence of the Antitrypanosomally Active Sponge-Associated Bacterium Actinokineospora sp. Strain EG49.</title>
        <authorList>
            <person name="Harjes J."/>
            <person name="Ryu T."/>
            <person name="Abdelmohsen U.R."/>
            <person name="Moitinho-Silva L."/>
            <person name="Horn H."/>
            <person name="Ravasi T."/>
            <person name="Hentschel U."/>
        </authorList>
    </citation>
    <scope>NUCLEOTIDE SEQUENCE [LARGE SCALE GENOMIC DNA]</scope>
    <source>
        <strain evidence="1 2">EG49</strain>
    </source>
</reference>
<dbReference type="Pfam" id="PF00805">
    <property type="entry name" value="Pentapeptide"/>
    <property type="match status" value="1"/>
</dbReference>
<evidence type="ECO:0000313" key="1">
    <source>
        <dbReference type="EMBL" id="EWC59083.1"/>
    </source>
</evidence>
<sequence>MTAPEDLNRLRADCGSCFALCCVALPFQKSTDFAITKRAGRPCVNLLADFRCGVHTRLPQEGFRGCTVFDCFGAGQQVAQVTFGGVDWRTAPDTAGGMFEVFGVMRHLHELLWYLTEAVSLPRTRPLHEDLRRALGKVRRLTEGSAEAVAAVDVDAVRGDVDALLTRTSELVRGGVKGPTRNHRGANLMGAKLRGADLRGAHLRGALLIAADLRGADLRNSDLIGADLRDADLCGADLTDCVFLTQSQVNAARGDAATRIPSSVDRPPHWT</sequence>
<comment type="caution">
    <text evidence="1">The sequence shown here is derived from an EMBL/GenBank/DDBJ whole genome shotgun (WGS) entry which is preliminary data.</text>
</comment>
<protein>
    <submittedName>
        <fullName evidence="1">Oxetanocin A resistance protein</fullName>
    </submittedName>
</protein>
<evidence type="ECO:0000313" key="2">
    <source>
        <dbReference type="Proteomes" id="UP000019277"/>
    </source>
</evidence>
<dbReference type="InterPro" id="IPR051082">
    <property type="entry name" value="Pentapeptide-BTB/POZ_domain"/>
</dbReference>
<dbReference type="SUPFAM" id="SSF141571">
    <property type="entry name" value="Pentapeptide repeat-like"/>
    <property type="match status" value="1"/>
</dbReference>
<dbReference type="Proteomes" id="UP000019277">
    <property type="component" value="Unassembled WGS sequence"/>
</dbReference>
<dbReference type="PANTHER" id="PTHR14136">
    <property type="entry name" value="BTB_POZ DOMAIN-CONTAINING PROTEIN KCTD9"/>
    <property type="match status" value="1"/>
</dbReference>
<dbReference type="PANTHER" id="PTHR14136:SF37">
    <property type="entry name" value="PENTAPEPTIDE REPEAT-CONTAINING PROTEIN"/>
    <property type="match status" value="1"/>
</dbReference>
<dbReference type="PATRIC" id="fig|909613.9.peg.5634"/>
<organism evidence="1 2">
    <name type="scientific">Actinokineospora spheciospongiae</name>
    <dbReference type="NCBI Taxonomy" id="909613"/>
    <lineage>
        <taxon>Bacteria</taxon>
        <taxon>Bacillati</taxon>
        <taxon>Actinomycetota</taxon>
        <taxon>Actinomycetes</taxon>
        <taxon>Pseudonocardiales</taxon>
        <taxon>Pseudonocardiaceae</taxon>
        <taxon>Actinokineospora</taxon>
    </lineage>
</organism>
<dbReference type="eggNOG" id="COG1357">
    <property type="taxonomic scope" value="Bacteria"/>
</dbReference>
<proteinExistence type="predicted"/>
<dbReference type="AlphaFoldDB" id="W7IFL3"/>
<accession>W7IFL3</accession>
<dbReference type="OrthoDB" id="154708at2"/>
<dbReference type="Gene3D" id="2.160.20.80">
    <property type="entry name" value="E3 ubiquitin-protein ligase SopA"/>
    <property type="match status" value="1"/>
</dbReference>
<dbReference type="EMBL" id="AYXG01000220">
    <property type="protein sequence ID" value="EWC59083.1"/>
    <property type="molecule type" value="Genomic_DNA"/>
</dbReference>
<dbReference type="RefSeq" id="WP_035288260.1">
    <property type="nucleotide sequence ID" value="NZ_AYXG01000220.1"/>
</dbReference>
<name>W7IFL3_9PSEU</name>
<dbReference type="InterPro" id="IPR001646">
    <property type="entry name" value="5peptide_repeat"/>
</dbReference>
<gene>
    <name evidence="1" type="ORF">UO65_5635</name>
</gene>